<dbReference type="Pfam" id="PF04082">
    <property type="entry name" value="Fungal_trans"/>
    <property type="match status" value="1"/>
</dbReference>
<dbReference type="GO" id="GO:0043565">
    <property type="term" value="F:sequence-specific DNA binding"/>
    <property type="evidence" value="ECO:0007669"/>
    <property type="project" value="TreeGrafter"/>
</dbReference>
<name>A0A9P9G388_FUSRE</name>
<feature type="compositionally biased region" description="Low complexity" evidence="8">
    <location>
        <begin position="1"/>
        <end position="14"/>
    </location>
</feature>
<dbReference type="GO" id="GO:0045944">
    <property type="term" value="P:positive regulation of transcription by RNA polymerase II"/>
    <property type="evidence" value="ECO:0007669"/>
    <property type="project" value="TreeGrafter"/>
</dbReference>
<dbReference type="InterPro" id="IPR007219">
    <property type="entry name" value="XnlR_reg_dom"/>
</dbReference>
<feature type="region of interest" description="Disordered" evidence="8">
    <location>
        <begin position="1"/>
        <end position="61"/>
    </location>
</feature>
<dbReference type="SMART" id="SM00906">
    <property type="entry name" value="Fungal_trans"/>
    <property type="match status" value="1"/>
</dbReference>
<dbReference type="GO" id="GO:0005634">
    <property type="term" value="C:nucleus"/>
    <property type="evidence" value="ECO:0007669"/>
    <property type="project" value="UniProtKB-SubCell"/>
</dbReference>
<protein>
    <recommendedName>
        <fullName evidence="10">Xylanolytic transcriptional activator regulatory domain-containing protein</fullName>
    </recommendedName>
</protein>
<dbReference type="EMBL" id="JAGMUX010000019">
    <property type="protein sequence ID" value="KAH7232330.1"/>
    <property type="molecule type" value="Genomic_DNA"/>
</dbReference>
<dbReference type="GO" id="GO:0000981">
    <property type="term" value="F:DNA-binding transcription factor activity, RNA polymerase II-specific"/>
    <property type="evidence" value="ECO:0007669"/>
    <property type="project" value="TreeGrafter"/>
</dbReference>
<keyword evidence="6" id="KW-0804">Transcription</keyword>
<evidence type="ECO:0000256" key="2">
    <source>
        <dbReference type="ARBA" id="ARBA00022723"/>
    </source>
</evidence>
<reference evidence="11" key="1">
    <citation type="journal article" date="2021" name="Nat. Commun.">
        <title>Genetic determinants of endophytism in the Arabidopsis root mycobiome.</title>
        <authorList>
            <person name="Mesny F."/>
            <person name="Miyauchi S."/>
            <person name="Thiergart T."/>
            <person name="Pickel B."/>
            <person name="Atanasova L."/>
            <person name="Karlsson M."/>
            <person name="Huettel B."/>
            <person name="Barry K.W."/>
            <person name="Haridas S."/>
            <person name="Chen C."/>
            <person name="Bauer D."/>
            <person name="Andreopoulos W."/>
            <person name="Pangilinan J."/>
            <person name="LaButti K."/>
            <person name="Riley R."/>
            <person name="Lipzen A."/>
            <person name="Clum A."/>
            <person name="Drula E."/>
            <person name="Henrissat B."/>
            <person name="Kohler A."/>
            <person name="Grigoriev I.V."/>
            <person name="Martin F.M."/>
            <person name="Hacquard S."/>
        </authorList>
    </citation>
    <scope>NUCLEOTIDE SEQUENCE</scope>
    <source>
        <strain evidence="11">MPI-CAGE-AT-0023</strain>
    </source>
</reference>
<evidence type="ECO:0000256" key="8">
    <source>
        <dbReference type="SAM" id="MobiDB-lite"/>
    </source>
</evidence>
<dbReference type="GO" id="GO:0006351">
    <property type="term" value="P:DNA-templated transcription"/>
    <property type="evidence" value="ECO:0007669"/>
    <property type="project" value="InterPro"/>
</dbReference>
<dbReference type="RefSeq" id="XP_046043990.1">
    <property type="nucleotide sequence ID" value="XM_046200197.1"/>
</dbReference>
<dbReference type="InterPro" id="IPR052202">
    <property type="entry name" value="Yeast_MetPath_Reg"/>
</dbReference>
<dbReference type="Proteomes" id="UP000720189">
    <property type="component" value="Unassembled WGS sequence"/>
</dbReference>
<comment type="caution">
    <text evidence="11">The sequence shown here is derived from an EMBL/GenBank/DDBJ whole genome shotgun (WGS) entry which is preliminary data.</text>
</comment>
<feature type="compositionally biased region" description="Basic and acidic residues" evidence="8">
    <location>
        <begin position="37"/>
        <end position="47"/>
    </location>
</feature>
<evidence type="ECO:0000256" key="1">
    <source>
        <dbReference type="ARBA" id="ARBA00004123"/>
    </source>
</evidence>
<keyword evidence="3" id="KW-0862">Zinc</keyword>
<evidence type="ECO:0000256" key="9">
    <source>
        <dbReference type="SAM" id="Phobius"/>
    </source>
</evidence>
<sequence length="622" mass="69672">MRGSASETSDSSTSLFPACNQIKAQQEVLHSQEPQDSDGRKQRRANDAEQESSGARARTGVRVETARLRKLPTGTYLVSYVQDLEQRVAHLQGRLNQRTAESITQDYPESGSPPARNSQTNICPDLLSFTDPLHTFYMPPIASQGNSFDLLTYPADNLFSISQPLPADTAHSLDPPIAAVVTDISVREGASFFQTYFEIIHPRYPFLDVEECSTAYLKWKTGEIATCSDSAWSMCLLKLIFANGAILQHAWLDNRTWQQPELILQEQNIMADSSFKPLARVQAMLLHAFHELHGESTARVVHIVGVVMRFAILNGFHCLTNDGSHETDMKIKAWWCIYCLDKVVAITLHIPPYPPDEWVETPAYHIKPEPQFFMPWAADAPGSSGGVLYSFDLRYFAHMCRVRQLHSEILTFSRQVDPDLMDQCLGKLGLEIDRWAKSKDVFPSSHLNTEGHASPLGVVYVAHMTRVVLYSSVPFETASETTDKLLQACCDSCATFRALQKRKHLPKHWFDMLFIFKLGVVIIYIIWRRAMPVSKAVDRAIRDCTAILSIFADRSQKAGIYRDCMDLLASSISRISPLGNIDAESKQELAAFLSQVEGNGLASHVHTKLSEICKGSITETDT</sequence>
<keyword evidence="4" id="KW-0805">Transcription regulation</keyword>
<keyword evidence="12" id="KW-1185">Reference proteome</keyword>
<evidence type="ECO:0000256" key="5">
    <source>
        <dbReference type="ARBA" id="ARBA00023125"/>
    </source>
</evidence>
<organism evidence="11 12">
    <name type="scientific">Fusarium redolens</name>
    <dbReference type="NCBI Taxonomy" id="48865"/>
    <lineage>
        <taxon>Eukaryota</taxon>
        <taxon>Fungi</taxon>
        <taxon>Dikarya</taxon>
        <taxon>Ascomycota</taxon>
        <taxon>Pezizomycotina</taxon>
        <taxon>Sordariomycetes</taxon>
        <taxon>Hypocreomycetidae</taxon>
        <taxon>Hypocreales</taxon>
        <taxon>Nectriaceae</taxon>
        <taxon>Fusarium</taxon>
        <taxon>Fusarium redolens species complex</taxon>
    </lineage>
</organism>
<dbReference type="OrthoDB" id="189997at2759"/>
<dbReference type="GO" id="GO:0008270">
    <property type="term" value="F:zinc ion binding"/>
    <property type="evidence" value="ECO:0007669"/>
    <property type="project" value="InterPro"/>
</dbReference>
<feature type="domain" description="Xylanolytic transcriptional activator regulatory" evidence="10">
    <location>
        <begin position="300"/>
        <end position="369"/>
    </location>
</feature>
<dbReference type="AlphaFoldDB" id="A0A9P9G388"/>
<feature type="compositionally biased region" description="Polar residues" evidence="8">
    <location>
        <begin position="22"/>
        <end position="34"/>
    </location>
</feature>
<comment type="subcellular location">
    <subcellularLocation>
        <location evidence="1">Nucleus</location>
    </subcellularLocation>
</comment>
<keyword evidence="7" id="KW-0539">Nucleus</keyword>
<keyword evidence="9" id="KW-1133">Transmembrane helix</keyword>
<evidence type="ECO:0000259" key="10">
    <source>
        <dbReference type="SMART" id="SM00906"/>
    </source>
</evidence>
<evidence type="ECO:0000313" key="11">
    <source>
        <dbReference type="EMBL" id="KAH7232330.1"/>
    </source>
</evidence>
<feature type="transmembrane region" description="Helical" evidence="9">
    <location>
        <begin position="509"/>
        <end position="527"/>
    </location>
</feature>
<dbReference type="PANTHER" id="PTHR47782:SF14">
    <property type="entry name" value="ZN(II)2CYS6 TRANSCRIPTION FACTOR (EUROFUNG)"/>
    <property type="match status" value="1"/>
</dbReference>
<dbReference type="CDD" id="cd12148">
    <property type="entry name" value="fungal_TF_MHR"/>
    <property type="match status" value="1"/>
</dbReference>
<keyword evidence="5" id="KW-0238">DNA-binding</keyword>
<keyword evidence="9" id="KW-0472">Membrane</keyword>
<keyword evidence="2" id="KW-0479">Metal-binding</keyword>
<keyword evidence="9" id="KW-0812">Transmembrane</keyword>
<dbReference type="PANTHER" id="PTHR47782">
    <property type="entry name" value="ZN(II)2CYS6 TRANSCRIPTION FACTOR (EUROFUNG)-RELATED"/>
    <property type="match status" value="1"/>
</dbReference>
<gene>
    <name evidence="11" type="ORF">BKA55DRAFT_695749</name>
</gene>
<dbReference type="GeneID" id="70230151"/>
<accession>A0A9P9G388</accession>
<evidence type="ECO:0000313" key="12">
    <source>
        <dbReference type="Proteomes" id="UP000720189"/>
    </source>
</evidence>
<evidence type="ECO:0000256" key="3">
    <source>
        <dbReference type="ARBA" id="ARBA00022833"/>
    </source>
</evidence>
<evidence type="ECO:0000256" key="6">
    <source>
        <dbReference type="ARBA" id="ARBA00023163"/>
    </source>
</evidence>
<proteinExistence type="predicted"/>
<evidence type="ECO:0000256" key="4">
    <source>
        <dbReference type="ARBA" id="ARBA00023015"/>
    </source>
</evidence>
<evidence type="ECO:0000256" key="7">
    <source>
        <dbReference type="ARBA" id="ARBA00023242"/>
    </source>
</evidence>